<organism evidence="4 5">
    <name type="scientific">Pythium oligandrum</name>
    <name type="common">Mycoparasitic fungus</name>
    <dbReference type="NCBI Taxonomy" id="41045"/>
    <lineage>
        <taxon>Eukaryota</taxon>
        <taxon>Sar</taxon>
        <taxon>Stramenopiles</taxon>
        <taxon>Oomycota</taxon>
        <taxon>Peronosporomycetes</taxon>
        <taxon>Pythiales</taxon>
        <taxon>Pythiaceae</taxon>
        <taxon>Pythium</taxon>
    </lineage>
</organism>
<feature type="region of interest" description="Disordered" evidence="2">
    <location>
        <begin position="472"/>
        <end position="535"/>
    </location>
</feature>
<dbReference type="OrthoDB" id="10258062at2759"/>
<dbReference type="PANTHER" id="PTHR15830:SF10">
    <property type="entry name" value="TELOMERE LENGTH REGULATION PROTEIN TEL2 HOMOLOG"/>
    <property type="match status" value="1"/>
</dbReference>
<evidence type="ECO:0000313" key="5">
    <source>
        <dbReference type="Proteomes" id="UP000794436"/>
    </source>
</evidence>
<dbReference type="Gene3D" id="1.25.40.720">
    <property type="entry name" value="Telomere length regulation protein 2, C-terminal domain"/>
    <property type="match status" value="2"/>
</dbReference>
<dbReference type="InterPro" id="IPR019337">
    <property type="entry name" value="Telomere_length_regulation_dom"/>
</dbReference>
<dbReference type="PANTHER" id="PTHR15830">
    <property type="entry name" value="TELOMERE LENGTH REGULATION PROTEIN TEL2 FAMILY MEMBER"/>
    <property type="match status" value="1"/>
</dbReference>
<sequence>MADANGAMQRLRAFVERQKREIQQAEKAYDVPRAVQLLEELARPLTQPTAFETNWKNLYLQHFYRDVAKFVLTFVAVHLEVVLNATQREIACDVFFDRRYVPTIHSVDALISQLVVTKTTSKTRQTTSESEEDAVIVVAQCARLLVAVLDESGLDQVVTEMIQVEAQSTRGRAMPTLQPLVASLCSMPDLVYNRMQRKTPSFFQPRVFFPRLCSALLATYGSTLASTEENMVFRLFVDKLVRIGQTSHLIAGWLQRDDLYEASEAARHRSLLQSLPPSSYEAFVLELSKTPVDEASDAMDGPIRAPKYLLLSLVPPQVCQSKQFQYAITHKLLLAKPVADGLFLRMLLDVLARSHEVLTHVFDVVLTRWCRDDFPLTVDYAINSSVCLFLRLSILKIADESLLVQQEWTNKLCKGVQMHIAHSVERVRVLGMRVGETLSRLISPENLLNFEIPDQDPLVVCTNRNFDFTRLESSGEATKDNTHADANEEAPRPKTRKPRGHQSRAMLDPDHVIDSDDESEEEEATDDEAYDSDSDASLQAYDLQDDEEDLKTQRPLYIKDLLSGLYAEDDREKTETALAEAELLLRKKPKDLHYQAKDIVTALLRLEDKYSTPNFVDQRAKALAAACALSPANAVPYLQKQALEREQLLQSRLDVLQAMMTAAQELSETGDFRLRSAKTLLQSPPDLNERTLQGLKTRRWGYRRDPLVLAKKNAFADHALAFFSPLLFGFIEYTRAQPDAQRLREVDEIFLAHLLHALATFVECAGNAPPAIPMAKALLEFAWHQRSNTVAAVRRQVLFAFSRVLLVVPPFLLRSELGEAVTEMMVWMHETLKKDPDEGCREASRLLLSSGAMPMISGP</sequence>
<dbReference type="AlphaFoldDB" id="A0A8K1CIA6"/>
<evidence type="ECO:0000259" key="3">
    <source>
        <dbReference type="Pfam" id="PF10193"/>
    </source>
</evidence>
<dbReference type="GO" id="GO:0051083">
    <property type="term" value="P:'de novo' cotranslational protein folding"/>
    <property type="evidence" value="ECO:0007669"/>
    <property type="project" value="TreeGrafter"/>
</dbReference>
<comment type="caution">
    <text evidence="4">The sequence shown here is derived from an EMBL/GenBank/DDBJ whole genome shotgun (WGS) entry which is preliminary data.</text>
</comment>
<dbReference type="InterPro" id="IPR051970">
    <property type="entry name" value="TEL2_Regulation"/>
</dbReference>
<dbReference type="GO" id="GO:0042162">
    <property type="term" value="F:telomeric DNA binding"/>
    <property type="evidence" value="ECO:0007669"/>
    <property type="project" value="TreeGrafter"/>
</dbReference>
<dbReference type="GO" id="GO:0051879">
    <property type="term" value="F:Hsp90 protein binding"/>
    <property type="evidence" value="ECO:0007669"/>
    <property type="project" value="TreeGrafter"/>
</dbReference>
<proteinExistence type="inferred from homology"/>
<feature type="compositionally biased region" description="Basic residues" evidence="2">
    <location>
        <begin position="493"/>
        <end position="502"/>
    </location>
</feature>
<keyword evidence="5" id="KW-1185">Reference proteome</keyword>
<protein>
    <recommendedName>
        <fullName evidence="3">Telomere length regulation protein conserved domain-containing protein</fullName>
    </recommendedName>
</protein>
<name>A0A8K1CIA6_PYTOL</name>
<gene>
    <name evidence="4" type="ORF">Poli38472_002686</name>
</gene>
<evidence type="ECO:0000256" key="1">
    <source>
        <dbReference type="ARBA" id="ARBA00006133"/>
    </source>
</evidence>
<dbReference type="Pfam" id="PF10193">
    <property type="entry name" value="Telomere_reg-2"/>
    <property type="match status" value="1"/>
</dbReference>
<accession>A0A8K1CIA6</accession>
<feature type="domain" description="Telomere length regulation protein conserved" evidence="3">
    <location>
        <begin position="555"/>
        <end position="663"/>
    </location>
</feature>
<feature type="compositionally biased region" description="Basic and acidic residues" evidence="2">
    <location>
        <begin position="477"/>
        <end position="492"/>
    </location>
</feature>
<dbReference type="GO" id="GO:0005829">
    <property type="term" value="C:cytosol"/>
    <property type="evidence" value="ECO:0007669"/>
    <property type="project" value="TreeGrafter"/>
</dbReference>
<evidence type="ECO:0000256" key="2">
    <source>
        <dbReference type="SAM" id="MobiDB-lite"/>
    </source>
</evidence>
<feature type="compositionally biased region" description="Acidic residues" evidence="2">
    <location>
        <begin position="515"/>
        <end position="534"/>
    </location>
</feature>
<dbReference type="Proteomes" id="UP000794436">
    <property type="component" value="Unassembled WGS sequence"/>
</dbReference>
<comment type="similarity">
    <text evidence="1">Belongs to the TEL2 family.</text>
</comment>
<reference evidence="4" key="1">
    <citation type="submission" date="2019-03" db="EMBL/GenBank/DDBJ databases">
        <title>Long read genome sequence of the mycoparasitic Pythium oligandrum ATCC 38472 isolated from sugarbeet rhizosphere.</title>
        <authorList>
            <person name="Gaulin E."/>
        </authorList>
    </citation>
    <scope>NUCLEOTIDE SEQUENCE</scope>
    <source>
        <strain evidence="4">ATCC 38472_TT</strain>
    </source>
</reference>
<dbReference type="InterPro" id="IPR038528">
    <property type="entry name" value="TEL2_C_sf"/>
</dbReference>
<evidence type="ECO:0000313" key="4">
    <source>
        <dbReference type="EMBL" id="TMW63745.1"/>
    </source>
</evidence>
<dbReference type="EMBL" id="SPLM01000072">
    <property type="protein sequence ID" value="TMW63745.1"/>
    <property type="molecule type" value="Genomic_DNA"/>
</dbReference>